<reference evidence="1" key="1">
    <citation type="journal article" date="2014" name="Front. Microbiol.">
        <title>High frequency of phylogenetically diverse reductive dehalogenase-homologous genes in deep subseafloor sedimentary metagenomes.</title>
        <authorList>
            <person name="Kawai M."/>
            <person name="Futagami T."/>
            <person name="Toyoda A."/>
            <person name="Takaki Y."/>
            <person name="Nishi S."/>
            <person name="Hori S."/>
            <person name="Arai W."/>
            <person name="Tsubouchi T."/>
            <person name="Morono Y."/>
            <person name="Uchiyama I."/>
            <person name="Ito T."/>
            <person name="Fujiyama A."/>
            <person name="Inagaki F."/>
            <person name="Takami H."/>
        </authorList>
    </citation>
    <scope>NUCLEOTIDE SEQUENCE</scope>
    <source>
        <strain evidence="1">Expedition CK06-06</strain>
    </source>
</reference>
<organism evidence="1">
    <name type="scientific">marine sediment metagenome</name>
    <dbReference type="NCBI Taxonomy" id="412755"/>
    <lineage>
        <taxon>unclassified sequences</taxon>
        <taxon>metagenomes</taxon>
        <taxon>ecological metagenomes</taxon>
    </lineage>
</organism>
<protein>
    <submittedName>
        <fullName evidence="1">Uncharacterized protein</fullName>
    </submittedName>
</protein>
<gene>
    <name evidence="1" type="ORF">S12H4_13503</name>
</gene>
<dbReference type="AlphaFoldDB" id="X1SK33"/>
<evidence type="ECO:0000313" key="1">
    <source>
        <dbReference type="EMBL" id="GAI75735.1"/>
    </source>
</evidence>
<proteinExistence type="predicted"/>
<comment type="caution">
    <text evidence="1">The sequence shown here is derived from an EMBL/GenBank/DDBJ whole genome shotgun (WGS) entry which is preliminary data.</text>
</comment>
<dbReference type="EMBL" id="BARW01006430">
    <property type="protein sequence ID" value="GAI75735.1"/>
    <property type="molecule type" value="Genomic_DNA"/>
</dbReference>
<accession>X1SK33</accession>
<name>X1SK33_9ZZZZ</name>
<sequence length="73" mass="8911">MEAVQFEIRRNTLIDEYLRKVHPLWLECQRQMEQASSHSWSDHLISEFRGKIRPRLEELFTEIARLKLTFPQK</sequence>